<keyword evidence="3" id="KW-0804">Transcription</keyword>
<dbReference type="Pfam" id="PF00532">
    <property type="entry name" value="Peripla_BP_1"/>
    <property type="match status" value="1"/>
</dbReference>
<dbReference type="Proteomes" id="UP000192360">
    <property type="component" value="Unassembled WGS sequence"/>
</dbReference>
<dbReference type="InterPro" id="IPR010982">
    <property type="entry name" value="Lambda_DNA-bd_dom_sf"/>
</dbReference>
<dbReference type="Pfam" id="PF00356">
    <property type="entry name" value="LacI"/>
    <property type="match status" value="1"/>
</dbReference>
<dbReference type="PROSITE" id="PS50932">
    <property type="entry name" value="HTH_LACI_2"/>
    <property type="match status" value="1"/>
</dbReference>
<evidence type="ECO:0000259" key="4">
    <source>
        <dbReference type="PROSITE" id="PS50932"/>
    </source>
</evidence>
<dbReference type="STRING" id="504486.SAMN05660703_2068"/>
<evidence type="ECO:0000259" key="5">
    <source>
        <dbReference type="PROSITE" id="PS50943"/>
    </source>
</evidence>
<evidence type="ECO:0000313" key="7">
    <source>
        <dbReference type="Proteomes" id="UP000192360"/>
    </source>
</evidence>
<keyword evidence="7" id="KW-1185">Reference proteome</keyword>
<keyword evidence="2" id="KW-0238">DNA-binding</keyword>
<evidence type="ECO:0000256" key="2">
    <source>
        <dbReference type="ARBA" id="ARBA00023125"/>
    </source>
</evidence>
<dbReference type="SUPFAM" id="SSF53822">
    <property type="entry name" value="Periplasmic binding protein-like I"/>
    <property type="match status" value="1"/>
</dbReference>
<gene>
    <name evidence="6" type="ORF">SAMN05660703_2068</name>
</gene>
<dbReference type="PANTHER" id="PTHR30146">
    <property type="entry name" value="LACI-RELATED TRANSCRIPTIONAL REPRESSOR"/>
    <property type="match status" value="1"/>
</dbReference>
<protein>
    <submittedName>
        <fullName evidence="6">Transcriptional regulator, LacI family</fullName>
    </submittedName>
</protein>
<dbReference type="InterPro" id="IPR028082">
    <property type="entry name" value="Peripla_BP_I"/>
</dbReference>
<proteinExistence type="predicted"/>
<dbReference type="InterPro" id="IPR001387">
    <property type="entry name" value="Cro/C1-type_HTH"/>
</dbReference>
<evidence type="ECO:0000256" key="3">
    <source>
        <dbReference type="ARBA" id="ARBA00023163"/>
    </source>
</evidence>
<evidence type="ECO:0000256" key="1">
    <source>
        <dbReference type="ARBA" id="ARBA00023015"/>
    </source>
</evidence>
<dbReference type="SMART" id="SM00354">
    <property type="entry name" value="HTH_LACI"/>
    <property type="match status" value="1"/>
</dbReference>
<dbReference type="SUPFAM" id="SSF47413">
    <property type="entry name" value="lambda repressor-like DNA-binding domains"/>
    <property type="match status" value="1"/>
</dbReference>
<dbReference type="RefSeq" id="WP_084061412.1">
    <property type="nucleotide sequence ID" value="NZ_FWXO01000003.1"/>
</dbReference>
<dbReference type="Gene3D" id="1.10.260.40">
    <property type="entry name" value="lambda repressor-like DNA-binding domains"/>
    <property type="match status" value="1"/>
</dbReference>
<organism evidence="6 7">
    <name type="scientific">Cellulophaga tyrosinoxydans</name>
    <dbReference type="NCBI Taxonomy" id="504486"/>
    <lineage>
        <taxon>Bacteria</taxon>
        <taxon>Pseudomonadati</taxon>
        <taxon>Bacteroidota</taxon>
        <taxon>Flavobacteriia</taxon>
        <taxon>Flavobacteriales</taxon>
        <taxon>Flavobacteriaceae</taxon>
        <taxon>Cellulophaga</taxon>
    </lineage>
</organism>
<accession>A0A1W2AN59</accession>
<name>A0A1W2AN59_9FLAO</name>
<dbReference type="GO" id="GO:0003700">
    <property type="term" value="F:DNA-binding transcription factor activity"/>
    <property type="evidence" value="ECO:0007669"/>
    <property type="project" value="TreeGrafter"/>
</dbReference>
<dbReference type="PROSITE" id="PS50943">
    <property type="entry name" value="HTH_CROC1"/>
    <property type="match status" value="1"/>
</dbReference>
<keyword evidence="1" id="KW-0805">Transcription regulation</keyword>
<feature type="domain" description="HTH cro/C1-type" evidence="5">
    <location>
        <begin position="3"/>
        <end position="53"/>
    </location>
</feature>
<dbReference type="InterPro" id="IPR001761">
    <property type="entry name" value="Peripla_BP/Lac1_sug-bd_dom"/>
</dbReference>
<sequence>MNKKITLKELAVISNFSVSTISKALSGNREISEETRKKIIAIAKLYNYRPNAAARSLKSQKTKTIGVIIPNILTHYFAKVLVGIEHEASKKGYNIITCISDESYKKEVKSMEMLASGSVDGFLISLSKETQTKGNYDHITSVINNGLPVLMFDRTSNKIHCDKVIINDFDAAYNATKVLLHSSCRIVIFISPISDTNVGLERANGYTQAITDFFNGTVAPLIYNFTDYSQAREDIENILSKKKVDGIITSDELSAIFSMNIAISKGFKIPGDISIIGFTDGILSRNSNPPLTIVNQNETELGKISAANLIKRIENNSKESYTTQIIETNIIYRKSINATIEI</sequence>
<dbReference type="OrthoDB" id="9803256at2"/>
<dbReference type="EMBL" id="FWXO01000003">
    <property type="protein sequence ID" value="SMC62034.1"/>
    <property type="molecule type" value="Genomic_DNA"/>
</dbReference>
<feature type="domain" description="HTH lacI-type" evidence="4">
    <location>
        <begin position="5"/>
        <end position="59"/>
    </location>
</feature>
<dbReference type="GO" id="GO:0000976">
    <property type="term" value="F:transcription cis-regulatory region binding"/>
    <property type="evidence" value="ECO:0007669"/>
    <property type="project" value="TreeGrafter"/>
</dbReference>
<reference evidence="6 7" key="1">
    <citation type="submission" date="2017-04" db="EMBL/GenBank/DDBJ databases">
        <authorList>
            <person name="Afonso C.L."/>
            <person name="Miller P.J."/>
            <person name="Scott M.A."/>
            <person name="Spackman E."/>
            <person name="Goraichik I."/>
            <person name="Dimitrov K.M."/>
            <person name="Suarez D.L."/>
            <person name="Swayne D.E."/>
        </authorList>
    </citation>
    <scope>NUCLEOTIDE SEQUENCE [LARGE SCALE GENOMIC DNA]</scope>
    <source>
        <strain evidence="6 7">DSM 21164</strain>
    </source>
</reference>
<dbReference type="CDD" id="cd01392">
    <property type="entry name" value="HTH_LacI"/>
    <property type="match status" value="1"/>
</dbReference>
<dbReference type="Gene3D" id="3.40.50.2300">
    <property type="match status" value="2"/>
</dbReference>
<dbReference type="CDD" id="cd06267">
    <property type="entry name" value="PBP1_LacI_sugar_binding-like"/>
    <property type="match status" value="1"/>
</dbReference>
<evidence type="ECO:0000313" key="6">
    <source>
        <dbReference type="EMBL" id="SMC62034.1"/>
    </source>
</evidence>
<dbReference type="PANTHER" id="PTHR30146:SF109">
    <property type="entry name" value="HTH-TYPE TRANSCRIPTIONAL REGULATOR GALS"/>
    <property type="match status" value="1"/>
</dbReference>
<dbReference type="InterPro" id="IPR000843">
    <property type="entry name" value="HTH_LacI"/>
</dbReference>
<dbReference type="AlphaFoldDB" id="A0A1W2AN59"/>